<keyword evidence="8 9" id="KW-0030">Aminoacyl-tRNA synthetase</keyword>
<evidence type="ECO:0000256" key="10">
    <source>
        <dbReference type="SAM" id="MobiDB-lite"/>
    </source>
</evidence>
<dbReference type="NCBIfam" id="TIGR00435">
    <property type="entry name" value="cysS"/>
    <property type="match status" value="1"/>
</dbReference>
<keyword evidence="7 9" id="KW-0648">Protein biosynthesis</keyword>
<keyword evidence="9" id="KW-0963">Cytoplasm</keyword>
<feature type="short sequence motif" description="'KMSKS' region" evidence="9">
    <location>
        <begin position="289"/>
        <end position="293"/>
    </location>
</feature>
<accession>A0A7C3IKQ1</accession>
<keyword evidence="2 9" id="KW-0436">Ligase</keyword>
<evidence type="ECO:0000256" key="5">
    <source>
        <dbReference type="ARBA" id="ARBA00022833"/>
    </source>
</evidence>
<evidence type="ECO:0000313" key="12">
    <source>
        <dbReference type="EMBL" id="HFK19871.1"/>
    </source>
</evidence>
<dbReference type="EC" id="6.1.1.16" evidence="9"/>
<feature type="domain" description="tRNA synthetases class I catalytic" evidence="11">
    <location>
        <begin position="44"/>
        <end position="335"/>
    </location>
</feature>
<dbReference type="HAMAP" id="MF_00041">
    <property type="entry name" value="Cys_tRNA_synth"/>
    <property type="match status" value="1"/>
</dbReference>
<feature type="short sequence motif" description="'HIGH' region" evidence="9">
    <location>
        <begin position="57"/>
        <end position="67"/>
    </location>
</feature>
<evidence type="ECO:0000259" key="11">
    <source>
        <dbReference type="Pfam" id="PF01406"/>
    </source>
</evidence>
<dbReference type="InterPro" id="IPR024909">
    <property type="entry name" value="Cys-tRNA/MSH_ligase"/>
</dbReference>
<gene>
    <name evidence="9" type="primary">cysS</name>
    <name evidence="12" type="ORF">ENS19_01165</name>
</gene>
<comment type="caution">
    <text evidence="12">The sequence shown here is derived from an EMBL/GenBank/DDBJ whole genome shotgun (WGS) entry which is preliminary data.</text>
</comment>
<dbReference type="GO" id="GO:0004817">
    <property type="term" value="F:cysteine-tRNA ligase activity"/>
    <property type="evidence" value="ECO:0007669"/>
    <property type="project" value="UniProtKB-UniRule"/>
</dbReference>
<evidence type="ECO:0000256" key="7">
    <source>
        <dbReference type="ARBA" id="ARBA00022917"/>
    </source>
</evidence>
<dbReference type="AlphaFoldDB" id="A0A7C3IKQ1"/>
<dbReference type="InterPro" id="IPR032678">
    <property type="entry name" value="tRNA-synt_1_cat_dom"/>
</dbReference>
<feature type="binding site" evidence="9">
    <location>
        <position position="292"/>
    </location>
    <ligand>
        <name>ATP</name>
        <dbReference type="ChEBI" id="CHEBI:30616"/>
    </ligand>
</feature>
<dbReference type="Gene3D" id="3.40.50.620">
    <property type="entry name" value="HUPs"/>
    <property type="match status" value="1"/>
</dbReference>
<comment type="subcellular location">
    <subcellularLocation>
        <location evidence="9">Cytoplasm</location>
    </subcellularLocation>
</comment>
<evidence type="ECO:0000256" key="9">
    <source>
        <dbReference type="HAMAP-Rule" id="MF_00041"/>
    </source>
</evidence>
<dbReference type="GO" id="GO:0046872">
    <property type="term" value="F:metal ion binding"/>
    <property type="evidence" value="ECO:0007669"/>
    <property type="project" value="UniProtKB-KW"/>
</dbReference>
<comment type="cofactor">
    <cofactor evidence="1">
        <name>Zn(2+)</name>
        <dbReference type="ChEBI" id="CHEBI:29105"/>
    </cofactor>
</comment>
<reference evidence="12" key="1">
    <citation type="journal article" date="2020" name="mSystems">
        <title>Genome- and Community-Level Interaction Insights into Carbon Utilization and Element Cycling Functions of Hydrothermarchaeota in Hydrothermal Sediment.</title>
        <authorList>
            <person name="Zhou Z."/>
            <person name="Liu Y."/>
            <person name="Xu W."/>
            <person name="Pan J."/>
            <person name="Luo Z.H."/>
            <person name="Li M."/>
        </authorList>
    </citation>
    <scope>NUCLEOTIDE SEQUENCE [LARGE SCALE GENOMIC DNA]</scope>
    <source>
        <strain evidence="12">SpSt-468</strain>
    </source>
</reference>
<dbReference type="InterPro" id="IPR014729">
    <property type="entry name" value="Rossmann-like_a/b/a_fold"/>
</dbReference>
<dbReference type="CDD" id="cd00672">
    <property type="entry name" value="CysRS_core"/>
    <property type="match status" value="1"/>
</dbReference>
<dbReference type="GO" id="GO:0005524">
    <property type="term" value="F:ATP binding"/>
    <property type="evidence" value="ECO:0007669"/>
    <property type="project" value="UniProtKB-UniRule"/>
</dbReference>
<dbReference type="PANTHER" id="PTHR10890:SF3">
    <property type="entry name" value="CYSTEINE--TRNA LIGASE, CYTOPLASMIC"/>
    <property type="match status" value="1"/>
</dbReference>
<dbReference type="EMBL" id="DSTX01000001">
    <property type="protein sequence ID" value="HFK19871.1"/>
    <property type="molecule type" value="Genomic_DNA"/>
</dbReference>
<proteinExistence type="inferred from homology"/>
<comment type="catalytic activity">
    <reaction evidence="9">
        <text>tRNA(Cys) + L-cysteine + ATP = L-cysteinyl-tRNA(Cys) + AMP + diphosphate</text>
        <dbReference type="Rhea" id="RHEA:17773"/>
        <dbReference type="Rhea" id="RHEA-COMP:9661"/>
        <dbReference type="Rhea" id="RHEA-COMP:9679"/>
        <dbReference type="ChEBI" id="CHEBI:30616"/>
        <dbReference type="ChEBI" id="CHEBI:33019"/>
        <dbReference type="ChEBI" id="CHEBI:35235"/>
        <dbReference type="ChEBI" id="CHEBI:78442"/>
        <dbReference type="ChEBI" id="CHEBI:78517"/>
        <dbReference type="ChEBI" id="CHEBI:456215"/>
        <dbReference type="EC" id="6.1.1.16"/>
    </reaction>
</comment>
<evidence type="ECO:0000256" key="1">
    <source>
        <dbReference type="ARBA" id="ARBA00001947"/>
    </source>
</evidence>
<evidence type="ECO:0000256" key="6">
    <source>
        <dbReference type="ARBA" id="ARBA00022840"/>
    </source>
</evidence>
<dbReference type="Gene3D" id="1.20.120.640">
    <property type="entry name" value="Anticodon-binding domain of a subclass of class I aminoacyl-tRNA synthetases"/>
    <property type="match status" value="1"/>
</dbReference>
<dbReference type="GO" id="GO:0005737">
    <property type="term" value="C:cytoplasm"/>
    <property type="evidence" value="ECO:0007669"/>
    <property type="project" value="UniProtKB-SubCell"/>
</dbReference>
<evidence type="ECO:0000256" key="2">
    <source>
        <dbReference type="ARBA" id="ARBA00022598"/>
    </source>
</evidence>
<evidence type="ECO:0000256" key="4">
    <source>
        <dbReference type="ARBA" id="ARBA00022741"/>
    </source>
</evidence>
<name>A0A7C3IKQ1_9CREN</name>
<evidence type="ECO:0000256" key="3">
    <source>
        <dbReference type="ARBA" id="ARBA00022723"/>
    </source>
</evidence>
<comment type="similarity">
    <text evidence="9">Belongs to the class-I aminoacyl-tRNA synthetase family.</text>
</comment>
<dbReference type="PANTHER" id="PTHR10890">
    <property type="entry name" value="CYSTEINYL-TRNA SYNTHETASE"/>
    <property type="match status" value="1"/>
</dbReference>
<dbReference type="GO" id="GO:0006423">
    <property type="term" value="P:cysteinyl-tRNA aminoacylation"/>
    <property type="evidence" value="ECO:0007669"/>
    <property type="project" value="UniProtKB-UniRule"/>
</dbReference>
<sequence length="422" mass="46863">MSARGPSLTRAGSSPSLGSSWGERGFRPVLVYNTKTRTKEEFIPQRSGEVRAYICGPTVYDYCHIGHARTYINFDVLRRYLEATGYDFIHVQNFTDVDDKITKRAAERGMTPIQLSDEFIEEYFRDMDALNVKRASRYTRASDYIGKIVEITERLMAKGIAYRSGGTVYFDVEGAGGFGELVSGIEGAVTDPIMSLGKRGPFDFVLWREGGAAEQSWDSRIGRGRPGWHTECVAMAMDSLGEVLDIHWGGMDLIYPHHECSALVARAITGKPFARYWMHNNFVTLSGEKMSKSAGNTAYIRDVLEGFRAEVLRTYLLSKGYRERIDYSEAGMERMEKTYDLMVEGAAEARKGGGGAGVSSCIKEYADAFFGALDDDLETGQALAVVERLSWEITGGAPDKDFAGASRIYDAVEGVLGIRLRR</sequence>
<keyword evidence="5" id="KW-0862">Zinc</keyword>
<keyword evidence="4 9" id="KW-0547">Nucleotide-binding</keyword>
<dbReference type="Pfam" id="PF01406">
    <property type="entry name" value="tRNA-synt_1e"/>
    <property type="match status" value="1"/>
</dbReference>
<protein>
    <recommendedName>
        <fullName evidence="9">Cysteine--tRNA ligase</fullName>
        <ecNumber evidence="9">6.1.1.16</ecNumber>
    </recommendedName>
    <alternativeName>
        <fullName evidence="9">Cysteinyl-tRNA synthetase</fullName>
        <shortName evidence="9">CysRS</shortName>
    </alternativeName>
</protein>
<feature type="region of interest" description="Disordered" evidence="10">
    <location>
        <begin position="1"/>
        <end position="20"/>
    </location>
</feature>
<comment type="caution">
    <text evidence="9">Lacks conserved residue(s) required for the propagation of feature annotation.</text>
</comment>
<evidence type="ECO:0000256" key="8">
    <source>
        <dbReference type="ARBA" id="ARBA00023146"/>
    </source>
</evidence>
<feature type="compositionally biased region" description="Polar residues" evidence="10">
    <location>
        <begin position="10"/>
        <end position="19"/>
    </location>
</feature>
<dbReference type="SUPFAM" id="SSF52374">
    <property type="entry name" value="Nucleotidylyl transferase"/>
    <property type="match status" value="1"/>
</dbReference>
<keyword evidence="6 9" id="KW-0067">ATP-binding</keyword>
<organism evidence="12">
    <name type="scientific">Candidatus Methanomethylicus mesodigestus</name>
    <dbReference type="NCBI Taxonomy" id="1867258"/>
    <lineage>
        <taxon>Archaea</taxon>
        <taxon>Thermoproteota</taxon>
        <taxon>Methanosuratincolia</taxon>
        <taxon>Candidatus Methanomethylicales</taxon>
        <taxon>Candidatus Methanomethylicaceae</taxon>
        <taxon>Candidatus Methanomethylicus</taxon>
    </lineage>
</organism>
<dbReference type="InterPro" id="IPR015803">
    <property type="entry name" value="Cys-tRNA-ligase"/>
</dbReference>
<keyword evidence="3" id="KW-0479">Metal-binding</keyword>
<dbReference type="PRINTS" id="PR00983">
    <property type="entry name" value="TRNASYNTHCYS"/>
</dbReference>